<dbReference type="InterPro" id="IPR016024">
    <property type="entry name" value="ARM-type_fold"/>
</dbReference>
<dbReference type="Gene3D" id="1.25.10.10">
    <property type="entry name" value="Leucine-rich Repeat Variant"/>
    <property type="match status" value="1"/>
</dbReference>
<dbReference type="GO" id="GO:0043539">
    <property type="term" value="F:protein serine/threonine kinase activator activity"/>
    <property type="evidence" value="ECO:0007669"/>
    <property type="project" value="TreeGrafter"/>
</dbReference>
<proteinExistence type="inferred from homology"/>
<evidence type="ECO:0000256" key="1">
    <source>
        <dbReference type="ARBA" id="ARBA00011012"/>
    </source>
</evidence>
<dbReference type="PANTHER" id="PTHR10182:SF3">
    <property type="entry name" value="PROTEIN MO25"/>
    <property type="match status" value="1"/>
</dbReference>
<dbReference type="GO" id="GO:0035556">
    <property type="term" value="P:intracellular signal transduction"/>
    <property type="evidence" value="ECO:0007669"/>
    <property type="project" value="TreeGrafter"/>
</dbReference>
<dbReference type="STRING" id="425265.A8Q0R5"/>
<protein>
    <recommendedName>
        <fullName evidence="4">Mo25-like protein</fullName>
    </recommendedName>
</protein>
<organism evidence="2 3">
    <name type="scientific">Malassezia globosa (strain ATCC MYA-4612 / CBS 7966)</name>
    <name type="common">Dandruff-associated fungus</name>
    <dbReference type="NCBI Taxonomy" id="425265"/>
    <lineage>
        <taxon>Eukaryota</taxon>
        <taxon>Fungi</taxon>
        <taxon>Dikarya</taxon>
        <taxon>Basidiomycota</taxon>
        <taxon>Ustilaginomycotina</taxon>
        <taxon>Malasseziomycetes</taxon>
        <taxon>Malasseziales</taxon>
        <taxon>Malasseziaceae</taxon>
        <taxon>Malassezia</taxon>
    </lineage>
</organism>
<sequence length="258" mass="30433">MMECLLTVMPRLEFEARKDIVQIFVALLQRSIGSRRPTVEYVWTHPAILRMAIRGYDVPDIALNTGIILHEMLQYELLAKLFLYSDDLYRFPQYIETTSFSISCDAFKNLRDALLCHRSIAAEFLNMHYDRFFHMYTQLLDSQNYVTRRQSLKLLGELLVDRAHYATMIRYVSDEENLKRIMNALRDRSKHIQLEAFHVFKVFVANPKKTPAVESILRRNRSRLLTFLQGFLPDRTDESFIDERQYIIHIISAMPSTS</sequence>
<keyword evidence="3" id="KW-1185">Reference proteome</keyword>
<dbReference type="InterPro" id="IPR011989">
    <property type="entry name" value="ARM-like"/>
</dbReference>
<dbReference type="SUPFAM" id="SSF48371">
    <property type="entry name" value="ARM repeat"/>
    <property type="match status" value="1"/>
</dbReference>
<dbReference type="FunCoup" id="A8Q0R5">
    <property type="interactions" value="157"/>
</dbReference>
<dbReference type="OMA" id="HYNEFTR"/>
<evidence type="ECO:0000313" key="3">
    <source>
        <dbReference type="Proteomes" id="UP000008837"/>
    </source>
</evidence>
<dbReference type="Pfam" id="PF08569">
    <property type="entry name" value="Mo25"/>
    <property type="match status" value="1"/>
</dbReference>
<dbReference type="Proteomes" id="UP000008837">
    <property type="component" value="Unassembled WGS sequence"/>
</dbReference>
<comment type="caution">
    <text evidence="2">The sequence shown here is derived from an EMBL/GenBank/DDBJ whole genome shotgun (WGS) entry which is preliminary data.</text>
</comment>
<dbReference type="KEGG" id="mgl:MGL_2071"/>
<dbReference type="InParanoid" id="A8Q0R5"/>
<dbReference type="EMBL" id="AAYY01000006">
    <property type="protein sequence ID" value="EDP43858.1"/>
    <property type="molecule type" value="Genomic_DNA"/>
</dbReference>
<reference evidence="2 3" key="1">
    <citation type="journal article" date="2007" name="Proc. Natl. Acad. Sci. U.S.A.">
        <title>Dandruff-associated Malassezia genomes reveal convergent and divergent virulence traits shared with plant and human fungal pathogens.</title>
        <authorList>
            <person name="Xu J."/>
            <person name="Saunders C.W."/>
            <person name="Hu P."/>
            <person name="Grant R.A."/>
            <person name="Boekhout T."/>
            <person name="Kuramae E.E."/>
            <person name="Kronstad J.W."/>
            <person name="Deangelis Y.M."/>
            <person name="Reeder N.L."/>
            <person name="Johnstone K.R."/>
            <person name="Leland M."/>
            <person name="Fieno A.M."/>
            <person name="Begley W.M."/>
            <person name="Sun Y."/>
            <person name="Lacey M.P."/>
            <person name="Chaudhary T."/>
            <person name="Keough T."/>
            <person name="Chu L."/>
            <person name="Sears R."/>
            <person name="Yuan B."/>
            <person name="Dawson T.L.Jr."/>
        </authorList>
    </citation>
    <scope>NUCLEOTIDE SEQUENCE [LARGE SCALE GENOMIC DNA]</scope>
    <source>
        <strain evidence="3">ATCC MYA-4612 / CBS 7966</strain>
    </source>
</reference>
<comment type="similarity">
    <text evidence="1">Belongs to the Mo25 family.</text>
</comment>
<evidence type="ECO:0000313" key="2">
    <source>
        <dbReference type="EMBL" id="EDP43858.1"/>
    </source>
</evidence>
<gene>
    <name evidence="2" type="ORF">MGL_2071</name>
</gene>
<dbReference type="VEuPathDB" id="FungiDB:MGL_2071"/>
<evidence type="ECO:0008006" key="4">
    <source>
        <dbReference type="Google" id="ProtNLM"/>
    </source>
</evidence>
<name>A8Q0R5_MALGO</name>
<accession>A8Q0R5</accession>
<dbReference type="InterPro" id="IPR013878">
    <property type="entry name" value="Mo25"/>
</dbReference>
<dbReference type="PANTHER" id="PTHR10182">
    <property type="entry name" value="CALCIUM-BINDING PROTEIN 39-RELATED"/>
    <property type="match status" value="1"/>
</dbReference>
<dbReference type="OrthoDB" id="609103at2759"/>
<dbReference type="AlphaFoldDB" id="A8Q0R5"/>
<dbReference type="RefSeq" id="XP_001731072.1">
    <property type="nucleotide sequence ID" value="XM_001731020.1"/>
</dbReference>
<dbReference type="GeneID" id="5855379"/>